<organism evidence="2 3">
    <name type="scientific">Rhodococcus rhodochrous KG-21</name>
    <dbReference type="NCBI Taxonomy" id="1441923"/>
    <lineage>
        <taxon>Bacteria</taxon>
        <taxon>Bacillati</taxon>
        <taxon>Actinomycetota</taxon>
        <taxon>Actinomycetes</taxon>
        <taxon>Mycobacteriales</taxon>
        <taxon>Nocardiaceae</taxon>
        <taxon>Rhodococcus</taxon>
    </lineage>
</organism>
<feature type="region of interest" description="Disordered" evidence="1">
    <location>
        <begin position="21"/>
        <end position="72"/>
    </location>
</feature>
<reference evidence="2 3" key="1">
    <citation type="journal article" date="2015" name="Genome Announc.">
        <title>Draft Genome Sequence of Rhodococcus rhodochrous Strain KG-21, a Soil Isolate from Oil Fields of Krishna-Godavari Basin, India.</title>
        <authorList>
            <person name="Dawar C."/>
            <person name="Aggarwal R.K."/>
        </authorList>
    </citation>
    <scope>NUCLEOTIDE SEQUENCE [LARGE SCALE GENOMIC DNA]</scope>
    <source>
        <strain evidence="2 3">KG-21</strain>
    </source>
</reference>
<gene>
    <name evidence="2" type="ORF">Z051_20775</name>
</gene>
<feature type="compositionally biased region" description="Pro residues" evidence="1">
    <location>
        <begin position="55"/>
        <end position="67"/>
    </location>
</feature>
<dbReference type="Proteomes" id="UP000037712">
    <property type="component" value="Unassembled WGS sequence"/>
</dbReference>
<feature type="compositionally biased region" description="Low complexity" evidence="1">
    <location>
        <begin position="39"/>
        <end position="54"/>
    </location>
</feature>
<feature type="non-terminal residue" evidence="2">
    <location>
        <position position="1"/>
    </location>
</feature>
<comment type="caution">
    <text evidence="2">The sequence shown here is derived from an EMBL/GenBank/DDBJ whole genome shotgun (WGS) entry which is preliminary data.</text>
</comment>
<protein>
    <submittedName>
        <fullName evidence="2">Uncharacterized protein</fullName>
    </submittedName>
</protein>
<evidence type="ECO:0000313" key="2">
    <source>
        <dbReference type="EMBL" id="KOS54356.1"/>
    </source>
</evidence>
<proteinExistence type="predicted"/>
<dbReference type="PATRIC" id="fig|1441923.3.peg.4527"/>
<sequence>GVRIGYAPTLAAALDQVFGGGVGSAATAPGGESTPPAPADGAQGTPQDGQAAAPAPAPAPNPAPAPAPADRTAAVAELDAALAELSAAQSTGDFAAYGRALERVQAAVEAYQSTGG</sequence>
<dbReference type="EMBL" id="AZYO01000071">
    <property type="protein sequence ID" value="KOS54356.1"/>
    <property type="molecule type" value="Genomic_DNA"/>
</dbReference>
<evidence type="ECO:0000313" key="3">
    <source>
        <dbReference type="Proteomes" id="UP000037712"/>
    </source>
</evidence>
<dbReference type="AlphaFoldDB" id="A0A0M8PDV6"/>
<name>A0A0M8PDV6_RHORH</name>
<reference evidence="3" key="2">
    <citation type="submission" date="2015-01" db="EMBL/GenBank/DDBJ databases">
        <title>Draft genome sequence of potential hydrocarbon metabolising strain of Rhodococcus rhodochrous.</title>
        <authorList>
            <person name="Aggarwal R.K."/>
            <person name="Dawar C."/>
        </authorList>
    </citation>
    <scope>NUCLEOTIDE SEQUENCE [LARGE SCALE GENOMIC DNA]</scope>
    <source>
        <strain evidence="3">KG-21</strain>
    </source>
</reference>
<evidence type="ECO:0000256" key="1">
    <source>
        <dbReference type="SAM" id="MobiDB-lite"/>
    </source>
</evidence>
<accession>A0A0M8PDV6</accession>